<dbReference type="Pfam" id="PF13609">
    <property type="entry name" value="Porin_4"/>
    <property type="match status" value="1"/>
</dbReference>
<dbReference type="GO" id="GO:0015288">
    <property type="term" value="F:porin activity"/>
    <property type="evidence" value="ECO:0007669"/>
    <property type="project" value="UniProtKB-KW"/>
</dbReference>
<dbReference type="PANTHER" id="PTHR34501:SF9">
    <property type="entry name" value="MAJOR OUTER MEMBRANE PROTEIN P.IA"/>
    <property type="match status" value="1"/>
</dbReference>
<sequence>MKKLLLAATVATLAMNAAQAAPTLYGKLSVTLDNIDNNGFKDESVTKVNSNASRIGVKGEEKLTDKLSAVYLAEWQVNTDGDGTDLGMRNRYIGIKSDGIATLKVGRFDSYFKTAAGSSQDIFNDHNELDMTAVLVGEDRLNNVIGFETDKKLLGGLAFNIMFQQGEESSSADSASKGKEGSRDGFGDGVSTSLTYENKDIGLAAAVAGNFGVASKYNAYSLSGIYTDAVRVTGSLDLTPAGVDGLVFGALWQTAQPTDDTVSTTDGTTVTSYKGLQEDAYGVTAAYKIPSTPIKLKAEYISATTESNGRDDRKQDMYGVGADYQINKQARFYGVVGQQKRDWLAKNDTKTVIGLGMEYNF</sequence>
<evidence type="ECO:0000256" key="9">
    <source>
        <dbReference type="ARBA" id="ARBA00023136"/>
    </source>
</evidence>
<organism evidence="13 14">
    <name type="scientific">Acinetobacter venetianus</name>
    <dbReference type="NCBI Taxonomy" id="52133"/>
    <lineage>
        <taxon>Bacteria</taxon>
        <taxon>Pseudomonadati</taxon>
        <taxon>Pseudomonadota</taxon>
        <taxon>Gammaproteobacteria</taxon>
        <taxon>Moraxellales</taxon>
        <taxon>Moraxellaceae</taxon>
        <taxon>Acinetobacter</taxon>
    </lineage>
</organism>
<evidence type="ECO:0000256" key="8">
    <source>
        <dbReference type="ARBA" id="ARBA00023114"/>
    </source>
</evidence>
<keyword evidence="10" id="KW-0998">Cell outer membrane</keyword>
<evidence type="ECO:0000256" key="3">
    <source>
        <dbReference type="ARBA" id="ARBA00022448"/>
    </source>
</evidence>
<dbReference type="EMBL" id="JRHX01000073">
    <property type="protein sequence ID" value="KXZ69604.1"/>
    <property type="molecule type" value="Genomic_DNA"/>
</dbReference>
<evidence type="ECO:0000256" key="5">
    <source>
        <dbReference type="ARBA" id="ARBA00022692"/>
    </source>
</evidence>
<dbReference type="GO" id="GO:0046930">
    <property type="term" value="C:pore complex"/>
    <property type="evidence" value="ECO:0007669"/>
    <property type="project" value="UniProtKB-KW"/>
</dbReference>
<keyword evidence="7" id="KW-0406">Ion transport</keyword>
<name>A0A150HSA1_9GAMM</name>
<keyword evidence="5" id="KW-0812">Transmembrane</keyword>
<comment type="caution">
    <text evidence="13">The sequence shown here is derived from an EMBL/GenBank/DDBJ whole genome shotgun (WGS) entry which is preliminary data.</text>
</comment>
<reference evidence="13 14" key="1">
    <citation type="journal article" date="2016" name="Sci. Rep.">
        <title>Genomic and phenotypic characterization of the species Acinetobacter venetianus.</title>
        <authorList>
            <person name="Fondi M."/>
            <person name="Maida I."/>
            <person name="Perrin E."/>
            <person name="Orlandini V."/>
            <person name="La Torre L."/>
            <person name="Bosi E."/>
            <person name="Negroni A."/>
            <person name="Zanaroli G."/>
            <person name="Fava F."/>
            <person name="Decorosi F."/>
            <person name="Giovannetti L."/>
            <person name="Viti C."/>
            <person name="Vaneechoutte M."/>
            <person name="Dijkshoorn L."/>
            <person name="Fani R."/>
        </authorList>
    </citation>
    <scope>NUCLEOTIDE SEQUENCE [LARGE SCALE GENOMIC DNA]</scope>
    <source>
        <strain evidence="13 14">LUH13518</strain>
    </source>
</reference>
<protein>
    <submittedName>
        <fullName evidence="13">Major outer membrane protein P.IB</fullName>
    </submittedName>
</protein>
<dbReference type="InterPro" id="IPR023614">
    <property type="entry name" value="Porin_dom_sf"/>
</dbReference>
<dbReference type="InterPro" id="IPR050298">
    <property type="entry name" value="Gram-neg_bact_OMP"/>
</dbReference>
<dbReference type="SUPFAM" id="SSF56935">
    <property type="entry name" value="Porins"/>
    <property type="match status" value="1"/>
</dbReference>
<dbReference type="PANTHER" id="PTHR34501">
    <property type="entry name" value="PROTEIN YDDL-RELATED"/>
    <property type="match status" value="1"/>
</dbReference>
<dbReference type="AlphaFoldDB" id="A0A150HSA1"/>
<feature type="chain" id="PRO_5007562918" evidence="11">
    <location>
        <begin position="21"/>
        <end position="361"/>
    </location>
</feature>
<accession>A0A150HSA1</accession>
<proteinExistence type="predicted"/>
<evidence type="ECO:0000259" key="12">
    <source>
        <dbReference type="Pfam" id="PF13609"/>
    </source>
</evidence>
<dbReference type="RefSeq" id="WP_061525174.1">
    <property type="nucleotide sequence ID" value="NZ_JRHX01000073.1"/>
</dbReference>
<gene>
    <name evidence="13" type="primary">porB_1</name>
    <name evidence="13" type="ORF">AVENLUH13518_02450</name>
</gene>
<feature type="signal peptide" evidence="11">
    <location>
        <begin position="1"/>
        <end position="20"/>
    </location>
</feature>
<evidence type="ECO:0000256" key="11">
    <source>
        <dbReference type="SAM" id="SignalP"/>
    </source>
</evidence>
<evidence type="ECO:0000256" key="6">
    <source>
        <dbReference type="ARBA" id="ARBA00022729"/>
    </source>
</evidence>
<evidence type="ECO:0000256" key="10">
    <source>
        <dbReference type="ARBA" id="ARBA00023237"/>
    </source>
</evidence>
<keyword evidence="6 11" id="KW-0732">Signal</keyword>
<feature type="domain" description="Porin" evidence="12">
    <location>
        <begin position="7"/>
        <end position="341"/>
    </location>
</feature>
<evidence type="ECO:0000313" key="14">
    <source>
        <dbReference type="Proteomes" id="UP000075544"/>
    </source>
</evidence>
<evidence type="ECO:0000256" key="1">
    <source>
        <dbReference type="ARBA" id="ARBA00004571"/>
    </source>
</evidence>
<keyword evidence="8" id="KW-0626">Porin</keyword>
<keyword evidence="4" id="KW-1134">Transmembrane beta strand</keyword>
<keyword evidence="9" id="KW-0472">Membrane</keyword>
<evidence type="ECO:0000256" key="7">
    <source>
        <dbReference type="ARBA" id="ARBA00023065"/>
    </source>
</evidence>
<evidence type="ECO:0000256" key="4">
    <source>
        <dbReference type="ARBA" id="ARBA00022452"/>
    </source>
</evidence>
<keyword evidence="3" id="KW-0813">Transport</keyword>
<dbReference type="GO" id="GO:0009279">
    <property type="term" value="C:cell outer membrane"/>
    <property type="evidence" value="ECO:0007669"/>
    <property type="project" value="UniProtKB-SubCell"/>
</dbReference>
<dbReference type="PATRIC" id="fig|52133.19.peg.2477"/>
<dbReference type="InterPro" id="IPR033900">
    <property type="entry name" value="Gram_neg_porin_domain"/>
</dbReference>
<dbReference type="Gene3D" id="2.40.160.10">
    <property type="entry name" value="Porin"/>
    <property type="match status" value="1"/>
</dbReference>
<evidence type="ECO:0000256" key="2">
    <source>
        <dbReference type="ARBA" id="ARBA00011233"/>
    </source>
</evidence>
<dbReference type="GO" id="GO:0006811">
    <property type="term" value="P:monoatomic ion transport"/>
    <property type="evidence" value="ECO:0007669"/>
    <property type="project" value="UniProtKB-KW"/>
</dbReference>
<dbReference type="CDD" id="cd00342">
    <property type="entry name" value="gram_neg_porins"/>
    <property type="match status" value="1"/>
</dbReference>
<dbReference type="Proteomes" id="UP000075544">
    <property type="component" value="Unassembled WGS sequence"/>
</dbReference>
<comment type="subcellular location">
    <subcellularLocation>
        <location evidence="1">Cell outer membrane</location>
        <topology evidence="1">Multi-pass membrane protein</topology>
    </subcellularLocation>
</comment>
<evidence type="ECO:0000313" key="13">
    <source>
        <dbReference type="EMBL" id="KXZ69604.1"/>
    </source>
</evidence>
<comment type="subunit">
    <text evidence="2">Homotrimer.</text>
</comment>